<accession>A0AAV7BTS0</accession>
<sequence length="85" mass="9857">MAIVIIEMHRNSSVQADDTNVVQLSQYTLYSSIYWGHKRFYSIPLKMADVQKSPHGPNFLQSLLYGVHSEDIFHLHATFMTLLFK</sequence>
<protein>
    <submittedName>
        <fullName evidence="1">Uncharacterized protein</fullName>
    </submittedName>
</protein>
<comment type="caution">
    <text evidence="1">The sequence shown here is derived from an EMBL/GenBank/DDBJ whole genome shotgun (WGS) entry which is preliminary data.</text>
</comment>
<reference evidence="1" key="1">
    <citation type="thesis" date="2020" institute="ProQuest LLC" country="789 East Eisenhower Parkway, Ann Arbor, MI, USA">
        <title>Comparative Genomics and Chromosome Evolution.</title>
        <authorList>
            <person name="Mudd A.B."/>
        </authorList>
    </citation>
    <scope>NUCLEOTIDE SEQUENCE</scope>
    <source>
        <strain evidence="1">237g6f4</strain>
        <tissue evidence="1">Blood</tissue>
    </source>
</reference>
<keyword evidence="2" id="KW-1185">Reference proteome</keyword>
<dbReference type="EMBL" id="WNYA01000004">
    <property type="protein sequence ID" value="KAG8575737.1"/>
    <property type="molecule type" value="Genomic_DNA"/>
</dbReference>
<evidence type="ECO:0000313" key="1">
    <source>
        <dbReference type="EMBL" id="KAG8575737.1"/>
    </source>
</evidence>
<gene>
    <name evidence="1" type="ORF">GDO81_009658</name>
</gene>
<dbReference type="AlphaFoldDB" id="A0AAV7BTS0"/>
<evidence type="ECO:0000313" key="2">
    <source>
        <dbReference type="Proteomes" id="UP000824782"/>
    </source>
</evidence>
<organism evidence="1 2">
    <name type="scientific">Engystomops pustulosus</name>
    <name type="common">Tungara frog</name>
    <name type="synonym">Physalaemus pustulosus</name>
    <dbReference type="NCBI Taxonomy" id="76066"/>
    <lineage>
        <taxon>Eukaryota</taxon>
        <taxon>Metazoa</taxon>
        <taxon>Chordata</taxon>
        <taxon>Craniata</taxon>
        <taxon>Vertebrata</taxon>
        <taxon>Euteleostomi</taxon>
        <taxon>Amphibia</taxon>
        <taxon>Batrachia</taxon>
        <taxon>Anura</taxon>
        <taxon>Neobatrachia</taxon>
        <taxon>Hyloidea</taxon>
        <taxon>Leptodactylidae</taxon>
        <taxon>Leiuperinae</taxon>
        <taxon>Engystomops</taxon>
    </lineage>
</organism>
<proteinExistence type="predicted"/>
<name>A0AAV7BTS0_ENGPU</name>
<dbReference type="Proteomes" id="UP000824782">
    <property type="component" value="Unassembled WGS sequence"/>
</dbReference>